<dbReference type="PANTHER" id="PTHR14150">
    <property type="entry name" value="U3 SMALL NUCLEOLAR RNA-ASSOCIATED PROTEIN 14"/>
    <property type="match status" value="1"/>
</dbReference>
<reference evidence="5 6" key="1">
    <citation type="submission" date="2019-01" db="EMBL/GenBank/DDBJ databases">
        <title>Genomes sequencing and comparative genomics of infectious freshwater microsporidia, Cucumispora dikerogammari and Thelohania contejeani.</title>
        <authorList>
            <person name="Cormier A."/>
            <person name="Giraud I."/>
            <person name="Wattier R."/>
            <person name="Teixeira M."/>
            <person name="Grandjean F."/>
            <person name="Rigaud T."/>
            <person name="Cordaux R."/>
        </authorList>
    </citation>
    <scope>NUCLEOTIDE SEQUENCE [LARGE SCALE GENOMIC DNA]</scope>
    <source>
        <strain evidence="5">T1</strain>
        <tissue evidence="5">Spores</tissue>
    </source>
</reference>
<accession>A0ABQ7HZB7</accession>
<dbReference type="InterPro" id="IPR006709">
    <property type="entry name" value="SSU_processome_Utp14"/>
</dbReference>
<feature type="coiled-coil region" evidence="4">
    <location>
        <begin position="96"/>
        <end position="123"/>
    </location>
</feature>
<evidence type="ECO:0000256" key="1">
    <source>
        <dbReference type="ARBA" id="ARBA00004604"/>
    </source>
</evidence>
<comment type="caution">
    <text evidence="5">The sequence shown here is derived from an EMBL/GenBank/DDBJ whole genome shotgun (WGS) entry which is preliminary data.</text>
</comment>
<comment type="subcellular location">
    <subcellularLocation>
        <location evidence="1">Nucleus</location>
        <location evidence="1">Nucleolus</location>
    </subcellularLocation>
</comment>
<evidence type="ECO:0000256" key="4">
    <source>
        <dbReference type="SAM" id="Coils"/>
    </source>
</evidence>
<dbReference type="Proteomes" id="UP001516464">
    <property type="component" value="Unassembled WGS sequence"/>
</dbReference>
<evidence type="ECO:0000256" key="3">
    <source>
        <dbReference type="ARBA" id="ARBA00023242"/>
    </source>
</evidence>
<evidence type="ECO:0000313" key="6">
    <source>
        <dbReference type="Proteomes" id="UP001516464"/>
    </source>
</evidence>
<keyword evidence="4" id="KW-0175">Coiled coil</keyword>
<protein>
    <submittedName>
        <fullName evidence="5">U3 small nucleolar RNA-associated protein 14 like protein C</fullName>
    </submittedName>
</protein>
<keyword evidence="2" id="KW-0597">Phosphoprotein</keyword>
<dbReference type="Pfam" id="PF04615">
    <property type="entry name" value="Utp14"/>
    <property type="match status" value="1"/>
</dbReference>
<evidence type="ECO:0000313" key="5">
    <source>
        <dbReference type="EMBL" id="KAF7683465.1"/>
    </source>
</evidence>
<name>A0ABQ7HZB7_9MICR</name>
<dbReference type="PANTHER" id="PTHR14150:SF12">
    <property type="entry name" value="U3 SMALL NUCLEOLAR RNA-ASSOCIATED PROTEIN 14 HOMOLOG A"/>
    <property type="match status" value="1"/>
</dbReference>
<evidence type="ECO:0000256" key="2">
    <source>
        <dbReference type="ARBA" id="ARBA00022553"/>
    </source>
</evidence>
<keyword evidence="3" id="KW-0539">Nucleus</keyword>
<gene>
    <name evidence="5" type="primary">UTP14C</name>
    <name evidence="5" type="ORF">TCON_1327</name>
</gene>
<sequence length="328" mass="38456">MTKISLTDLLPEEIKIKDINNQLRNAAYQTNREDLFIAKPKNVKPEKHFYELVPENELEKSINEILKRQSADPMEIEKKRRQNEYIFEFDRKMKRIKKIKSRKYRKLRRIEKLQNKLDSLANDDELDSDSDTISDSDSDDINKVVKRSVPEKLLKKIEVETSDIVENNPILSFEGKEEEVNISQQRELVKQAFAQEDADDFNKEKEEKVLADMPVDEEIVLPGWGGWGGCGIETKKTKVNTIKRKSEGIIYTKRKDYNLKNVIINENILGDKKYSVKLPFGYTKEEYLRKIKTPISKECNTLRMFTKFIKPTEEEDLDPFGTNEKRGK</sequence>
<keyword evidence="6" id="KW-1185">Reference proteome</keyword>
<dbReference type="EMBL" id="SBIQ01000084">
    <property type="protein sequence ID" value="KAF7683465.1"/>
    <property type="molecule type" value="Genomic_DNA"/>
</dbReference>
<proteinExistence type="predicted"/>
<organism evidence="5 6">
    <name type="scientific">Astathelohania contejeani</name>
    <dbReference type="NCBI Taxonomy" id="164912"/>
    <lineage>
        <taxon>Eukaryota</taxon>
        <taxon>Fungi</taxon>
        <taxon>Fungi incertae sedis</taxon>
        <taxon>Microsporidia</taxon>
        <taxon>Astathelohaniidae</taxon>
        <taxon>Astathelohania</taxon>
    </lineage>
</organism>